<feature type="domain" description="ABC transporter" evidence="5">
    <location>
        <begin position="14"/>
        <end position="257"/>
    </location>
</feature>
<dbReference type="FunFam" id="3.40.50.300:FF:000016">
    <property type="entry name" value="Oligopeptide ABC transporter ATP-binding component"/>
    <property type="match status" value="1"/>
</dbReference>
<dbReference type="OrthoDB" id="9802264at2"/>
<dbReference type="GO" id="GO:0016887">
    <property type="term" value="F:ATP hydrolysis activity"/>
    <property type="evidence" value="ECO:0007669"/>
    <property type="project" value="InterPro"/>
</dbReference>
<dbReference type="InterPro" id="IPR027417">
    <property type="entry name" value="P-loop_NTPase"/>
</dbReference>
<gene>
    <name evidence="6" type="ORF">SAMN02745823_02097</name>
</gene>
<dbReference type="Pfam" id="PF08352">
    <property type="entry name" value="oligo_HPY"/>
    <property type="match status" value="1"/>
</dbReference>
<evidence type="ECO:0000256" key="1">
    <source>
        <dbReference type="ARBA" id="ARBA00005417"/>
    </source>
</evidence>
<dbReference type="GO" id="GO:0005524">
    <property type="term" value="F:ATP binding"/>
    <property type="evidence" value="ECO:0007669"/>
    <property type="project" value="UniProtKB-KW"/>
</dbReference>
<keyword evidence="7" id="KW-1185">Reference proteome</keyword>
<name>A0A1M5XWC7_9FIRM</name>
<accession>A0A1M5XWC7</accession>
<dbReference type="RefSeq" id="WP_073078560.1">
    <property type="nucleotide sequence ID" value="NZ_FQXV01000006.1"/>
</dbReference>
<evidence type="ECO:0000313" key="6">
    <source>
        <dbReference type="EMBL" id="SHI04131.1"/>
    </source>
</evidence>
<evidence type="ECO:0000259" key="5">
    <source>
        <dbReference type="PROSITE" id="PS50893"/>
    </source>
</evidence>
<evidence type="ECO:0000313" key="7">
    <source>
        <dbReference type="Proteomes" id="UP000183995"/>
    </source>
</evidence>
<dbReference type="InterPro" id="IPR003439">
    <property type="entry name" value="ABC_transporter-like_ATP-bd"/>
</dbReference>
<dbReference type="PROSITE" id="PS50893">
    <property type="entry name" value="ABC_TRANSPORTER_2"/>
    <property type="match status" value="1"/>
</dbReference>
<protein>
    <submittedName>
        <fullName evidence="6">Peptide/nickel transport system ATP-binding protein</fullName>
    </submittedName>
</protein>
<dbReference type="Proteomes" id="UP000183995">
    <property type="component" value="Unassembled WGS sequence"/>
</dbReference>
<evidence type="ECO:0000256" key="3">
    <source>
        <dbReference type="ARBA" id="ARBA00022741"/>
    </source>
</evidence>
<keyword evidence="4 6" id="KW-0067">ATP-binding</keyword>
<sequence length="338" mass="37731">MSNSIDYTGREPLVEARHLKKYFKLPRKGVLHAVDDLSFNVYPGETLGLVGESGCGKSTVGNVMMRLLPKTDGQLLYRGKDVFTEWPDKLEISKKMQIIFQDPYSSLNPRKTVDKILSEPYFIHKYGGGDAIAKAVRELCDRVELPHNILSRFPHELDGGMRQVVGIARALSLDSDLIICDEPVSSLDVSVQARIINLLMDLQKRLNLSYLFISHDLSVVRHISNRIAIMYLGQIVEMADTDEIFTNAMHPYSIALLSAVPRVNTGSKVARIVLKGDVPSPVNPKPGCRFAPRCWMSRPACAAENQELVETAPGHFVFCRFAAEARERAKAAQTYSLD</sequence>
<reference evidence="6 7" key="1">
    <citation type="submission" date="2016-11" db="EMBL/GenBank/DDBJ databases">
        <authorList>
            <person name="Jaros S."/>
            <person name="Januszkiewicz K."/>
            <person name="Wedrychowicz H."/>
        </authorList>
    </citation>
    <scope>NUCLEOTIDE SEQUENCE [LARGE SCALE GENOMIC DNA]</scope>
    <source>
        <strain evidence="6 7">DSM 10068</strain>
    </source>
</reference>
<organism evidence="6 7">
    <name type="scientific">Sporobacter termitidis DSM 10068</name>
    <dbReference type="NCBI Taxonomy" id="1123282"/>
    <lineage>
        <taxon>Bacteria</taxon>
        <taxon>Bacillati</taxon>
        <taxon>Bacillota</taxon>
        <taxon>Clostridia</taxon>
        <taxon>Eubacteriales</taxon>
        <taxon>Oscillospiraceae</taxon>
        <taxon>Sporobacter</taxon>
    </lineage>
</organism>
<dbReference type="Pfam" id="PF00005">
    <property type="entry name" value="ABC_tran"/>
    <property type="match status" value="1"/>
</dbReference>
<dbReference type="NCBIfam" id="TIGR01727">
    <property type="entry name" value="oligo_HPY"/>
    <property type="match status" value="1"/>
</dbReference>
<dbReference type="AlphaFoldDB" id="A0A1M5XWC7"/>
<dbReference type="SMART" id="SM00382">
    <property type="entry name" value="AAA"/>
    <property type="match status" value="1"/>
</dbReference>
<keyword evidence="2" id="KW-0813">Transport</keyword>
<comment type="similarity">
    <text evidence="1">Belongs to the ABC transporter superfamily.</text>
</comment>
<evidence type="ECO:0000256" key="2">
    <source>
        <dbReference type="ARBA" id="ARBA00022448"/>
    </source>
</evidence>
<dbReference type="GO" id="GO:0015833">
    <property type="term" value="P:peptide transport"/>
    <property type="evidence" value="ECO:0007669"/>
    <property type="project" value="InterPro"/>
</dbReference>
<dbReference type="CDD" id="cd03257">
    <property type="entry name" value="ABC_NikE_OppD_transporters"/>
    <property type="match status" value="1"/>
</dbReference>
<dbReference type="GO" id="GO:0055085">
    <property type="term" value="P:transmembrane transport"/>
    <property type="evidence" value="ECO:0007669"/>
    <property type="project" value="UniProtKB-ARBA"/>
</dbReference>
<dbReference type="PANTHER" id="PTHR43776">
    <property type="entry name" value="TRANSPORT ATP-BINDING PROTEIN"/>
    <property type="match status" value="1"/>
</dbReference>
<evidence type="ECO:0000256" key="4">
    <source>
        <dbReference type="ARBA" id="ARBA00022840"/>
    </source>
</evidence>
<dbReference type="EMBL" id="FQXV01000006">
    <property type="protein sequence ID" value="SHI04131.1"/>
    <property type="molecule type" value="Genomic_DNA"/>
</dbReference>
<dbReference type="InterPro" id="IPR050319">
    <property type="entry name" value="ABC_transp_ATP-bind"/>
</dbReference>
<dbReference type="SUPFAM" id="SSF52540">
    <property type="entry name" value="P-loop containing nucleoside triphosphate hydrolases"/>
    <property type="match status" value="1"/>
</dbReference>
<dbReference type="Gene3D" id="3.40.50.300">
    <property type="entry name" value="P-loop containing nucleotide triphosphate hydrolases"/>
    <property type="match status" value="1"/>
</dbReference>
<dbReference type="InterPro" id="IPR003593">
    <property type="entry name" value="AAA+_ATPase"/>
</dbReference>
<dbReference type="STRING" id="1123282.SAMN02745823_02097"/>
<proteinExistence type="inferred from homology"/>
<dbReference type="InterPro" id="IPR013563">
    <property type="entry name" value="Oligopep_ABC_C"/>
</dbReference>
<keyword evidence="3" id="KW-0547">Nucleotide-binding</keyword>